<name>A0AAD7ZJD5_DIPPU</name>
<feature type="non-terminal residue" evidence="2">
    <location>
        <position position="1"/>
    </location>
</feature>
<comment type="caution">
    <text evidence="2">The sequence shown here is derived from an EMBL/GenBank/DDBJ whole genome shotgun (WGS) entry which is preliminary data.</text>
</comment>
<feature type="chain" id="PRO_5042189364" evidence="1">
    <location>
        <begin position="26"/>
        <end position="109"/>
    </location>
</feature>
<reference evidence="2" key="2">
    <citation type="submission" date="2023-05" db="EMBL/GenBank/DDBJ databases">
        <authorList>
            <person name="Fouks B."/>
        </authorList>
    </citation>
    <scope>NUCLEOTIDE SEQUENCE</scope>
    <source>
        <strain evidence="2">Stay&amp;Tobe</strain>
        <tissue evidence="2">Testes</tissue>
    </source>
</reference>
<feature type="signal peptide" evidence="1">
    <location>
        <begin position="1"/>
        <end position="25"/>
    </location>
</feature>
<reference evidence="2" key="1">
    <citation type="journal article" date="2023" name="IScience">
        <title>Live-bearing cockroach genome reveals convergent evolutionary mechanisms linked to viviparity in insects and beyond.</title>
        <authorList>
            <person name="Fouks B."/>
            <person name="Harrison M.C."/>
            <person name="Mikhailova A.A."/>
            <person name="Marchal E."/>
            <person name="English S."/>
            <person name="Carruthers M."/>
            <person name="Jennings E.C."/>
            <person name="Chiamaka E.L."/>
            <person name="Frigard R.A."/>
            <person name="Pippel M."/>
            <person name="Attardo G.M."/>
            <person name="Benoit J.B."/>
            <person name="Bornberg-Bauer E."/>
            <person name="Tobe S.S."/>
        </authorList>
    </citation>
    <scope>NUCLEOTIDE SEQUENCE</scope>
    <source>
        <strain evidence="2">Stay&amp;Tobe</strain>
    </source>
</reference>
<dbReference type="EMBL" id="JASPKZ010007842">
    <property type="protein sequence ID" value="KAJ9581814.1"/>
    <property type="molecule type" value="Genomic_DNA"/>
</dbReference>
<feature type="non-terminal residue" evidence="2">
    <location>
        <position position="109"/>
    </location>
</feature>
<dbReference type="AlphaFoldDB" id="A0AAD7ZJD5"/>
<sequence length="109" mass="12034">AVGHVLDHRSLIMLRLLLAQPTVSCTIWAFLPAKPDGLVDQLRLYRYGRHINSSQGASPVENGSRTICGAVRGIGVLNKHENFNRPNVIKTADNVSIINIRPINREVKA</sequence>
<evidence type="ECO:0000313" key="2">
    <source>
        <dbReference type="EMBL" id="KAJ9581814.1"/>
    </source>
</evidence>
<keyword evidence="1" id="KW-0732">Signal</keyword>
<accession>A0AAD7ZJD5</accession>
<gene>
    <name evidence="2" type="ORF">L9F63_003883</name>
</gene>
<dbReference type="Proteomes" id="UP001233999">
    <property type="component" value="Unassembled WGS sequence"/>
</dbReference>
<organism evidence="2 3">
    <name type="scientific">Diploptera punctata</name>
    <name type="common">Pacific beetle cockroach</name>
    <dbReference type="NCBI Taxonomy" id="6984"/>
    <lineage>
        <taxon>Eukaryota</taxon>
        <taxon>Metazoa</taxon>
        <taxon>Ecdysozoa</taxon>
        <taxon>Arthropoda</taxon>
        <taxon>Hexapoda</taxon>
        <taxon>Insecta</taxon>
        <taxon>Pterygota</taxon>
        <taxon>Neoptera</taxon>
        <taxon>Polyneoptera</taxon>
        <taxon>Dictyoptera</taxon>
        <taxon>Blattodea</taxon>
        <taxon>Blaberoidea</taxon>
        <taxon>Blaberidae</taxon>
        <taxon>Diplopterinae</taxon>
        <taxon>Diploptera</taxon>
    </lineage>
</organism>
<evidence type="ECO:0000256" key="1">
    <source>
        <dbReference type="SAM" id="SignalP"/>
    </source>
</evidence>
<evidence type="ECO:0000313" key="3">
    <source>
        <dbReference type="Proteomes" id="UP001233999"/>
    </source>
</evidence>
<proteinExistence type="predicted"/>
<protein>
    <submittedName>
        <fullName evidence="2">Uncharacterized protein</fullName>
    </submittedName>
</protein>
<keyword evidence="3" id="KW-1185">Reference proteome</keyword>